<dbReference type="GO" id="GO:0005507">
    <property type="term" value="F:copper ion binding"/>
    <property type="evidence" value="ECO:0007669"/>
    <property type="project" value="InterPro"/>
</dbReference>
<name>A0A2C6DQN1_9GAMM</name>
<dbReference type="STRING" id="1111728.GCA_000427805_02997"/>
<dbReference type="Proteomes" id="UP000224974">
    <property type="component" value="Unassembled WGS sequence"/>
</dbReference>
<keyword evidence="2" id="KW-0479">Metal-binding</keyword>
<dbReference type="GO" id="GO:0004784">
    <property type="term" value="F:superoxide dismutase activity"/>
    <property type="evidence" value="ECO:0007669"/>
    <property type="project" value="UniProtKB-EC"/>
</dbReference>
<gene>
    <name evidence="6" type="ORF">CRN84_16075</name>
</gene>
<dbReference type="NCBIfam" id="NF007628">
    <property type="entry name" value="PRK10290.1"/>
    <property type="match status" value="1"/>
</dbReference>
<organism evidence="6 7">
    <name type="scientific">Budvicia aquatica</name>
    <dbReference type="NCBI Taxonomy" id="82979"/>
    <lineage>
        <taxon>Bacteria</taxon>
        <taxon>Pseudomonadati</taxon>
        <taxon>Pseudomonadota</taxon>
        <taxon>Gammaproteobacteria</taxon>
        <taxon>Enterobacterales</taxon>
        <taxon>Budviciaceae</taxon>
        <taxon>Budvicia</taxon>
    </lineage>
</organism>
<dbReference type="PANTHER" id="PTHR10003">
    <property type="entry name" value="SUPEROXIDE DISMUTASE CU-ZN -RELATED"/>
    <property type="match status" value="1"/>
</dbReference>
<feature type="domain" description="Superoxide dismutase copper/zinc binding" evidence="5">
    <location>
        <begin position="39"/>
        <end position="172"/>
    </location>
</feature>
<keyword evidence="2" id="KW-0186">Copper</keyword>
<feature type="signal peptide" evidence="4">
    <location>
        <begin position="1"/>
        <end position="19"/>
    </location>
</feature>
<keyword evidence="2" id="KW-0862">Zinc</keyword>
<protein>
    <recommendedName>
        <fullName evidence="2">Superoxide dismutase [Cu-Zn]</fullName>
        <ecNumber evidence="2">1.15.1.1</ecNumber>
    </recommendedName>
</protein>
<comment type="function">
    <text evidence="2">Destroys radicals which are normally produced within the cells and which are toxic to biological systems.</text>
</comment>
<comment type="catalytic activity">
    <reaction evidence="2">
        <text>2 superoxide + 2 H(+) = H2O2 + O2</text>
        <dbReference type="Rhea" id="RHEA:20696"/>
        <dbReference type="ChEBI" id="CHEBI:15378"/>
        <dbReference type="ChEBI" id="CHEBI:15379"/>
        <dbReference type="ChEBI" id="CHEBI:16240"/>
        <dbReference type="ChEBI" id="CHEBI:18421"/>
        <dbReference type="EC" id="1.15.1.1"/>
    </reaction>
</comment>
<dbReference type="Pfam" id="PF00080">
    <property type="entry name" value="Sod_Cu"/>
    <property type="match status" value="1"/>
</dbReference>
<feature type="region of interest" description="Disordered" evidence="3">
    <location>
        <begin position="151"/>
        <end position="173"/>
    </location>
</feature>
<evidence type="ECO:0000256" key="3">
    <source>
        <dbReference type="SAM" id="MobiDB-lite"/>
    </source>
</evidence>
<accession>A0A2C6DQN1</accession>
<comment type="caution">
    <text evidence="6">The sequence shown here is derived from an EMBL/GenBank/DDBJ whole genome shotgun (WGS) entry which is preliminary data.</text>
</comment>
<dbReference type="EMBL" id="PDDX01000001">
    <property type="protein sequence ID" value="PHI30745.1"/>
    <property type="molecule type" value="Genomic_DNA"/>
</dbReference>
<dbReference type="AlphaFoldDB" id="A0A2C6DQN1"/>
<dbReference type="SUPFAM" id="SSF49329">
    <property type="entry name" value="Cu,Zn superoxide dismutase-like"/>
    <property type="match status" value="1"/>
</dbReference>
<dbReference type="EC" id="1.15.1.1" evidence="2"/>
<evidence type="ECO:0000256" key="2">
    <source>
        <dbReference type="RuleBase" id="RU000393"/>
    </source>
</evidence>
<evidence type="ECO:0000259" key="5">
    <source>
        <dbReference type="Pfam" id="PF00080"/>
    </source>
</evidence>
<dbReference type="PROSITE" id="PS00332">
    <property type="entry name" value="SOD_CU_ZN_2"/>
    <property type="match status" value="1"/>
</dbReference>
<evidence type="ECO:0000256" key="1">
    <source>
        <dbReference type="ARBA" id="ARBA00010457"/>
    </source>
</evidence>
<proteinExistence type="inferred from homology"/>
<dbReference type="Gene3D" id="2.60.40.200">
    <property type="entry name" value="Superoxide dismutase, copper/zinc binding domain"/>
    <property type="match status" value="1"/>
</dbReference>
<feature type="chain" id="PRO_5012474205" description="Superoxide dismutase [Cu-Zn]" evidence="4">
    <location>
        <begin position="20"/>
        <end position="173"/>
    </location>
</feature>
<keyword evidence="2" id="KW-0560">Oxidoreductase</keyword>
<dbReference type="InterPro" id="IPR018152">
    <property type="entry name" value="SOD_Cu/Zn_BS"/>
</dbReference>
<evidence type="ECO:0000313" key="7">
    <source>
        <dbReference type="Proteomes" id="UP000224974"/>
    </source>
</evidence>
<evidence type="ECO:0000256" key="4">
    <source>
        <dbReference type="SAM" id="SignalP"/>
    </source>
</evidence>
<dbReference type="InterPro" id="IPR024134">
    <property type="entry name" value="SOD_Cu/Zn_/chaperone"/>
</dbReference>
<comment type="cofactor">
    <cofactor evidence="2">
        <name>Zn(2+)</name>
        <dbReference type="ChEBI" id="CHEBI:29105"/>
    </cofactor>
    <text evidence="2">Binds 1 zinc ion per subunit.</text>
</comment>
<dbReference type="InterPro" id="IPR036423">
    <property type="entry name" value="SOD-like_Cu/Zn_dom_sf"/>
</dbReference>
<keyword evidence="7" id="KW-1185">Reference proteome</keyword>
<comment type="cofactor">
    <cofactor evidence="2">
        <name>Cu cation</name>
        <dbReference type="ChEBI" id="CHEBI:23378"/>
    </cofactor>
    <text evidence="2">Binds 1 copper ion per subunit.</text>
</comment>
<dbReference type="InterPro" id="IPR001424">
    <property type="entry name" value="SOD_Cu_Zn_dom"/>
</dbReference>
<dbReference type="OrthoDB" id="5431326at2"/>
<evidence type="ECO:0000313" key="6">
    <source>
        <dbReference type="EMBL" id="PHI30745.1"/>
    </source>
</evidence>
<sequence>MKRYLTALAALVACAGVQAATIEVPVNSVSAEGIGQSIGNITISETEYGLLFTPNLKELPAGVHGFHVHEKASCEPATKDGKAGAALAAGGHFDPENTGKHLGPYASGHLGDLPAIYVAVDGTATTPVLAPRLKTIDQVKNHALMVHAGGDNHSDHPLPLGGGGARTGCGVIK</sequence>
<reference evidence="7" key="1">
    <citation type="submission" date="2017-09" db="EMBL/GenBank/DDBJ databases">
        <title>FDA dAtabase for Regulatory Grade micrObial Sequences (FDA-ARGOS): Supporting development and validation of Infectious Disease Dx tests.</title>
        <authorList>
            <person name="Minogue T."/>
            <person name="Wolcott M."/>
            <person name="Wasieloski L."/>
            <person name="Aguilar W."/>
            <person name="Moore D."/>
            <person name="Tallon L."/>
            <person name="Sadzewicz L."/>
            <person name="Ott S."/>
            <person name="Zhao X."/>
            <person name="Nagaraj S."/>
            <person name="Vavikolanu K."/>
            <person name="Aluvathingal J."/>
            <person name="Nadendla S."/>
            <person name="Sichtig H."/>
        </authorList>
    </citation>
    <scope>NUCLEOTIDE SEQUENCE [LARGE SCALE GENOMIC DNA]</scope>
    <source>
        <strain evidence="7">FDAARGOS_387</strain>
    </source>
</reference>
<dbReference type="RefSeq" id="WP_029095386.1">
    <property type="nucleotide sequence ID" value="NZ_PDDX01000001.1"/>
</dbReference>
<keyword evidence="4" id="KW-0732">Signal</keyword>
<comment type="similarity">
    <text evidence="1 2">Belongs to the Cu-Zn superoxide dismutase family.</text>
</comment>